<sequence length="38" mass="4582">MGRNFVLNFELVLNPERPETRSIVEFRKRDILVSLKHQ</sequence>
<organism evidence="1">
    <name type="scientific">Leptospira borgpetersenii serovar Ballum</name>
    <dbReference type="NCBI Taxonomy" id="280505"/>
    <lineage>
        <taxon>Bacteria</taxon>
        <taxon>Pseudomonadati</taxon>
        <taxon>Spirochaetota</taxon>
        <taxon>Spirochaetia</taxon>
        <taxon>Leptospirales</taxon>
        <taxon>Leptospiraceae</taxon>
        <taxon>Leptospira</taxon>
    </lineage>
</organism>
<gene>
    <name evidence="1" type="ORF">LBBP_03402</name>
</gene>
<reference evidence="1 2" key="1">
    <citation type="journal article" date="2015" name="PLoS Negl. Trop. Dis.">
        <title>Distribution of Plasmids in Distinct Leptospira Pathogenic Species.</title>
        <authorList>
            <person name="Wang Y."/>
            <person name="Zhuang X."/>
            <person name="Zhong Y."/>
            <person name="Zhang C."/>
            <person name="Zhang Y."/>
            <person name="Zeng L."/>
            <person name="Zhu Y."/>
            <person name="He P."/>
            <person name="Dong K."/>
            <person name="Pal U."/>
            <person name="Guo X."/>
            <person name="Qin J."/>
        </authorList>
    </citation>
    <scope>NUCLEOTIDE SEQUENCE [LARGE SCALE GENOMIC DNA]</scope>
    <source>
        <strain evidence="1 2">56604</strain>
    </source>
</reference>
<dbReference type="Proteomes" id="UP000058857">
    <property type="component" value="Chromosome 1"/>
</dbReference>
<proteinExistence type="predicted"/>
<accession>A0A0S2IVB5</accession>
<evidence type="ECO:0000313" key="1">
    <source>
        <dbReference type="EMBL" id="ALO27596.1"/>
    </source>
</evidence>
<protein>
    <submittedName>
        <fullName evidence="1">Uncharacterized protein</fullName>
    </submittedName>
</protein>
<dbReference type="PATRIC" id="fig|280505.15.peg.3317"/>
<dbReference type="AlphaFoldDB" id="A0A0S2IVB5"/>
<name>A0A0S2IVB5_LEPBO</name>
<evidence type="ECO:0000313" key="2">
    <source>
        <dbReference type="Proteomes" id="UP000058857"/>
    </source>
</evidence>
<dbReference type="EMBL" id="CP012029">
    <property type="protein sequence ID" value="ALO27596.1"/>
    <property type="molecule type" value="Genomic_DNA"/>
</dbReference>